<reference evidence="1 2" key="1">
    <citation type="journal article" date="2018" name="PLoS Genet.">
        <title>Population sequencing reveals clonal diversity and ancestral inbreeding in the grapevine cultivar Chardonnay.</title>
        <authorList>
            <person name="Roach M.J."/>
            <person name="Johnson D.L."/>
            <person name="Bohlmann J."/>
            <person name="van Vuuren H.J."/>
            <person name="Jones S.J."/>
            <person name="Pretorius I.S."/>
            <person name="Schmidt S.A."/>
            <person name="Borneman A.R."/>
        </authorList>
    </citation>
    <scope>NUCLEOTIDE SEQUENCE [LARGE SCALE GENOMIC DNA]</scope>
    <source>
        <strain evidence="2">cv. Chardonnay</strain>
        <tissue evidence="1">Leaf</tissue>
    </source>
</reference>
<dbReference type="Proteomes" id="UP000288805">
    <property type="component" value="Unassembled WGS sequence"/>
</dbReference>
<dbReference type="AlphaFoldDB" id="A0A438GUG9"/>
<evidence type="ECO:0000313" key="2">
    <source>
        <dbReference type="Proteomes" id="UP000288805"/>
    </source>
</evidence>
<dbReference type="EMBL" id="QGNW01000340">
    <property type="protein sequence ID" value="RVW75840.1"/>
    <property type="molecule type" value="Genomic_DNA"/>
</dbReference>
<protein>
    <submittedName>
        <fullName evidence="1">Uncharacterized protein</fullName>
    </submittedName>
</protein>
<organism evidence="1 2">
    <name type="scientific">Vitis vinifera</name>
    <name type="common">Grape</name>
    <dbReference type="NCBI Taxonomy" id="29760"/>
    <lineage>
        <taxon>Eukaryota</taxon>
        <taxon>Viridiplantae</taxon>
        <taxon>Streptophyta</taxon>
        <taxon>Embryophyta</taxon>
        <taxon>Tracheophyta</taxon>
        <taxon>Spermatophyta</taxon>
        <taxon>Magnoliopsida</taxon>
        <taxon>eudicotyledons</taxon>
        <taxon>Gunneridae</taxon>
        <taxon>Pentapetalae</taxon>
        <taxon>rosids</taxon>
        <taxon>Vitales</taxon>
        <taxon>Vitaceae</taxon>
        <taxon>Viteae</taxon>
        <taxon>Vitis</taxon>
    </lineage>
</organism>
<gene>
    <name evidence="1" type="ORF">CK203_055125</name>
</gene>
<proteinExistence type="predicted"/>
<name>A0A438GUG9_VITVI</name>
<accession>A0A438GUG9</accession>
<comment type="caution">
    <text evidence="1">The sequence shown here is derived from an EMBL/GenBank/DDBJ whole genome shotgun (WGS) entry which is preliminary data.</text>
</comment>
<sequence length="88" mass="9934">MTQSSTWPLASNEVNWYATYWKYCLKNATMNLPLQKTTPAAILLHEVAASDTMKDVAERMLKRGPELLIARNDLGETPIFCAARYGQN</sequence>
<evidence type="ECO:0000313" key="1">
    <source>
        <dbReference type="EMBL" id="RVW75840.1"/>
    </source>
</evidence>